<sequence>MKWLSIAFVLGLLALASANPLSPGNVIINGDCKVCNIRGD</sequence>
<evidence type="ECO:0000256" key="2">
    <source>
        <dbReference type="ARBA" id="ARBA00005379"/>
    </source>
</evidence>
<evidence type="ECO:0000313" key="10">
    <source>
        <dbReference type="RefSeq" id="XP_004444303.1"/>
    </source>
</evidence>
<evidence type="ECO:0000256" key="5">
    <source>
        <dbReference type="ARBA" id="ARBA00022729"/>
    </source>
</evidence>
<keyword evidence="7" id="KW-1015">Disulfide bond</keyword>
<evidence type="ECO:0000256" key="8">
    <source>
        <dbReference type="SAM" id="SignalP"/>
    </source>
</evidence>
<evidence type="ECO:0000256" key="4">
    <source>
        <dbReference type="ARBA" id="ARBA00022588"/>
    </source>
</evidence>
<feature type="chain" id="PRO_5026080516" evidence="8">
    <location>
        <begin position="19"/>
        <end position="40"/>
    </location>
</feature>
<keyword evidence="3" id="KW-0964">Secreted</keyword>
<evidence type="ECO:0000256" key="3">
    <source>
        <dbReference type="ARBA" id="ARBA00022525"/>
    </source>
</evidence>
<feature type="signal peptide" evidence="8">
    <location>
        <begin position="1"/>
        <end position="18"/>
    </location>
</feature>
<name>A0A6I8V6H5_DROPS</name>
<evidence type="ECO:0000256" key="1">
    <source>
        <dbReference type="ARBA" id="ARBA00004613"/>
    </source>
</evidence>
<dbReference type="KEGG" id="dpo:15382870"/>
<dbReference type="FunCoup" id="A0A6I8V6H5">
    <property type="interactions" value="4"/>
</dbReference>
<proteinExistence type="inferred from homology"/>
<reference evidence="9" key="1">
    <citation type="submission" date="2024-06" db="UniProtKB">
        <authorList>
            <consortium name="RefSeq"/>
        </authorList>
    </citation>
    <scope>NUCLEOTIDE SEQUENCE [LARGE SCALE GENOMIC DNA]</scope>
    <source>
        <strain evidence="9">MV2-25</strain>
    </source>
</reference>
<dbReference type="RefSeq" id="XP_004444303.1">
    <property type="nucleotide sequence ID" value="XM_004444246.3"/>
</dbReference>
<dbReference type="Pfam" id="PF08194">
    <property type="entry name" value="DIM"/>
    <property type="match status" value="1"/>
</dbReference>
<dbReference type="InParanoid" id="A0A6I8V6H5"/>
<dbReference type="GO" id="GO:0005576">
    <property type="term" value="C:extracellular region"/>
    <property type="evidence" value="ECO:0007669"/>
    <property type="project" value="UniProtKB-SubCell"/>
</dbReference>
<evidence type="ECO:0000256" key="7">
    <source>
        <dbReference type="ARBA" id="ARBA00023157"/>
    </source>
</evidence>
<organism evidence="9 10">
    <name type="scientific">Drosophila pseudoobscura pseudoobscura</name>
    <name type="common">Fruit fly</name>
    <dbReference type="NCBI Taxonomy" id="46245"/>
    <lineage>
        <taxon>Eukaryota</taxon>
        <taxon>Metazoa</taxon>
        <taxon>Ecdysozoa</taxon>
        <taxon>Arthropoda</taxon>
        <taxon>Hexapoda</taxon>
        <taxon>Insecta</taxon>
        <taxon>Pterygota</taxon>
        <taxon>Neoptera</taxon>
        <taxon>Endopterygota</taxon>
        <taxon>Diptera</taxon>
        <taxon>Brachycera</taxon>
        <taxon>Muscomorpha</taxon>
        <taxon>Ephydroidea</taxon>
        <taxon>Drosophilidae</taxon>
        <taxon>Drosophila</taxon>
        <taxon>Sophophora</taxon>
    </lineage>
</organism>
<dbReference type="AlphaFoldDB" id="A0A6I8V6H5"/>
<dbReference type="GeneID" id="15382870"/>
<accession>A0A6I8V6H5</accession>
<dbReference type="Proteomes" id="UP000001819">
    <property type="component" value="Chromosome 3"/>
</dbReference>
<comment type="subcellular location">
    <subcellularLocation>
        <location evidence="1">Secreted</location>
    </subcellularLocation>
</comment>
<evidence type="ECO:0000256" key="6">
    <source>
        <dbReference type="ARBA" id="ARBA00022859"/>
    </source>
</evidence>
<protein>
    <submittedName>
        <fullName evidence="10">Immune-induced peptide 3-like</fullName>
    </submittedName>
</protein>
<keyword evidence="9" id="KW-1185">Reference proteome</keyword>
<dbReference type="Bgee" id="FBgn0264772">
    <property type="expression patterns" value="Expressed in insect adult head and 2 other cell types or tissues"/>
</dbReference>
<keyword evidence="4" id="KW-0399">Innate immunity</keyword>
<gene>
    <name evidence="10" type="primary">LOC15382870</name>
</gene>
<evidence type="ECO:0000313" key="9">
    <source>
        <dbReference type="Proteomes" id="UP000001819"/>
    </source>
</evidence>
<dbReference type="InterPro" id="IPR013172">
    <property type="entry name" value="Bomanin"/>
</dbReference>
<reference evidence="10" key="2">
    <citation type="submission" date="2025-08" db="UniProtKB">
        <authorList>
            <consortium name="RefSeq"/>
        </authorList>
    </citation>
    <scope>IDENTIFICATION</scope>
    <source>
        <strain evidence="10">MV-25-SWS-2005</strain>
        <tissue evidence="10">Whole body</tissue>
    </source>
</reference>
<comment type="similarity">
    <text evidence="2">Belongs to the bomanin family.</text>
</comment>
<keyword evidence="6" id="KW-0391">Immunity</keyword>
<dbReference type="GO" id="GO:0045087">
    <property type="term" value="P:innate immune response"/>
    <property type="evidence" value="ECO:0007669"/>
    <property type="project" value="UniProtKB-KW"/>
</dbReference>
<keyword evidence="5 8" id="KW-0732">Signal</keyword>